<evidence type="ECO:0000256" key="1">
    <source>
        <dbReference type="SAM" id="Phobius"/>
    </source>
</evidence>
<dbReference type="Proteomes" id="UP000030661">
    <property type="component" value="Unassembled WGS sequence"/>
</dbReference>
<keyword evidence="3" id="KW-1185">Reference proteome</keyword>
<proteinExistence type="predicted"/>
<dbReference type="AlphaFoldDB" id="A0A081C9U6"/>
<gene>
    <name evidence="2" type="ORF">U27_01251</name>
</gene>
<keyword evidence="1" id="KW-1133">Transmembrane helix</keyword>
<organism evidence="2">
    <name type="scientific">Vecturithrix granuli</name>
    <dbReference type="NCBI Taxonomy" id="1499967"/>
    <lineage>
        <taxon>Bacteria</taxon>
        <taxon>Candidatus Moduliflexota</taxon>
        <taxon>Candidatus Vecturitrichia</taxon>
        <taxon>Candidatus Vecturitrichales</taxon>
        <taxon>Candidatus Vecturitrichaceae</taxon>
        <taxon>Candidatus Vecturithrix</taxon>
    </lineage>
</organism>
<reference evidence="2" key="1">
    <citation type="journal article" date="2015" name="PeerJ">
        <title>First genomic representation of candidate bacterial phylum KSB3 points to enhanced environmental sensing as a trigger of wastewater bulking.</title>
        <authorList>
            <person name="Sekiguchi Y."/>
            <person name="Ohashi A."/>
            <person name="Parks D.H."/>
            <person name="Yamauchi T."/>
            <person name="Tyson G.W."/>
            <person name="Hugenholtz P."/>
        </authorList>
    </citation>
    <scope>NUCLEOTIDE SEQUENCE [LARGE SCALE GENOMIC DNA]</scope>
</reference>
<evidence type="ECO:0000313" key="2">
    <source>
        <dbReference type="EMBL" id="GAK61351.1"/>
    </source>
</evidence>
<dbReference type="EMBL" id="DF820478">
    <property type="protein sequence ID" value="GAK61351.1"/>
    <property type="molecule type" value="Genomic_DNA"/>
</dbReference>
<sequence>MKPCCIVYSSGDIVKRFFIRGAMSYGILLVEMMQTSFFSILSLDRQGQRYYHNIRQRIKVSK</sequence>
<evidence type="ECO:0000313" key="3">
    <source>
        <dbReference type="Proteomes" id="UP000030661"/>
    </source>
</evidence>
<name>A0A081C9U6_VECG1</name>
<protein>
    <submittedName>
        <fullName evidence="2">Uncharacterized protein</fullName>
    </submittedName>
</protein>
<keyword evidence="1" id="KW-0472">Membrane</keyword>
<feature type="transmembrane region" description="Helical" evidence="1">
    <location>
        <begin position="22"/>
        <end position="43"/>
    </location>
</feature>
<dbReference type="STRING" id="1499967.U27_01251"/>
<accession>A0A081C9U6</accession>
<keyword evidence="1" id="KW-0812">Transmembrane</keyword>
<dbReference type="HOGENOM" id="CLU_2894857_0_0_0"/>